<dbReference type="AlphaFoldDB" id="A0A1E4T4Q9"/>
<dbReference type="STRING" id="983967.A0A1E4T4Q9"/>
<feature type="domain" description="Hikeshi-like N-terminal" evidence="2">
    <location>
        <begin position="6"/>
        <end position="148"/>
    </location>
</feature>
<feature type="domain" description="Hikeshi-like C-terminal" evidence="3">
    <location>
        <begin position="176"/>
        <end position="227"/>
    </location>
</feature>
<dbReference type="PANTHER" id="PTHR12925">
    <property type="entry name" value="HIKESHI FAMILY MEMBER"/>
    <property type="match status" value="1"/>
</dbReference>
<protein>
    <recommendedName>
        <fullName evidence="6">Hikeshi-like domain-containing protein</fullName>
    </recommendedName>
</protein>
<dbReference type="Pfam" id="PF21057">
    <property type="entry name" value="Hikeshi-like_C"/>
    <property type="match status" value="1"/>
</dbReference>
<name>A0A1E4T4Q9_9ASCO</name>
<dbReference type="EMBL" id="KV453849">
    <property type="protein sequence ID" value="ODV86725.1"/>
    <property type="molecule type" value="Genomic_DNA"/>
</dbReference>
<evidence type="ECO:0008006" key="6">
    <source>
        <dbReference type="Google" id="ProtNLM"/>
    </source>
</evidence>
<dbReference type="GO" id="GO:0005634">
    <property type="term" value="C:nucleus"/>
    <property type="evidence" value="ECO:0007669"/>
    <property type="project" value="TreeGrafter"/>
</dbReference>
<accession>A0A1E4T4Q9</accession>
<comment type="similarity">
    <text evidence="1">Belongs to the OPI10 family.</text>
</comment>
<organism evidence="4 5">
    <name type="scientific">[Candida] arabinofermentans NRRL YB-2248</name>
    <dbReference type="NCBI Taxonomy" id="983967"/>
    <lineage>
        <taxon>Eukaryota</taxon>
        <taxon>Fungi</taxon>
        <taxon>Dikarya</taxon>
        <taxon>Ascomycota</taxon>
        <taxon>Saccharomycotina</taxon>
        <taxon>Pichiomycetes</taxon>
        <taxon>Pichiales</taxon>
        <taxon>Pichiaceae</taxon>
        <taxon>Ogataea</taxon>
        <taxon>Ogataea/Candida clade</taxon>
    </lineage>
</organism>
<gene>
    <name evidence="4" type="ORF">CANARDRAFT_196267</name>
</gene>
<evidence type="ECO:0000313" key="5">
    <source>
        <dbReference type="Proteomes" id="UP000094801"/>
    </source>
</evidence>
<dbReference type="InterPro" id="IPR031318">
    <property type="entry name" value="OPI10"/>
</dbReference>
<evidence type="ECO:0000259" key="2">
    <source>
        <dbReference type="Pfam" id="PF05603"/>
    </source>
</evidence>
<dbReference type="Proteomes" id="UP000094801">
    <property type="component" value="Unassembled WGS sequence"/>
</dbReference>
<evidence type="ECO:0000256" key="1">
    <source>
        <dbReference type="ARBA" id="ARBA00006623"/>
    </source>
</evidence>
<dbReference type="OrthoDB" id="10248398at2759"/>
<dbReference type="InterPro" id="IPR048364">
    <property type="entry name" value="Hikeshi-like_C"/>
</dbReference>
<dbReference type="Pfam" id="PF05603">
    <property type="entry name" value="Hikeshi-like_N"/>
    <property type="match status" value="1"/>
</dbReference>
<dbReference type="InterPro" id="IPR008493">
    <property type="entry name" value="Hikeshi-like_N"/>
</dbReference>
<dbReference type="GO" id="GO:0005829">
    <property type="term" value="C:cytosol"/>
    <property type="evidence" value="ECO:0007669"/>
    <property type="project" value="TreeGrafter"/>
</dbReference>
<evidence type="ECO:0000259" key="3">
    <source>
        <dbReference type="Pfam" id="PF21057"/>
    </source>
</evidence>
<dbReference type="PANTHER" id="PTHR12925:SF0">
    <property type="entry name" value="PROTEIN HIKESHI"/>
    <property type="match status" value="1"/>
</dbReference>
<proteinExistence type="inferred from homology"/>
<evidence type="ECO:0000313" key="4">
    <source>
        <dbReference type="EMBL" id="ODV86725.1"/>
    </source>
</evidence>
<sequence length="229" mass="25403">MFGSTFAGRPVRIADQLDSLKFVTNYDNIAPKLLFHLSIFLLPNVPFDPNYTALIFYQFQKDGTPTSEFRLLGGLNEAKQSAIFKINSGISDSTTNQPTIQSNEGDIDMDTTDMDNSSVNSTSSMSLVIGISIEPNNIALPQLEQLKLQHTQKALPAPIKPEGKLSTADIPLTKDQIESISGKIINNAYNFLSSFVDDNNNVSISKFDLWWSRFKVKMANDPSFLDNLT</sequence>
<reference evidence="5" key="1">
    <citation type="submission" date="2016-04" db="EMBL/GenBank/DDBJ databases">
        <title>Comparative genomics of biotechnologically important yeasts.</title>
        <authorList>
            <consortium name="DOE Joint Genome Institute"/>
            <person name="Riley R."/>
            <person name="Haridas S."/>
            <person name="Wolfe K.H."/>
            <person name="Lopes M.R."/>
            <person name="Hittinger C.T."/>
            <person name="Goker M."/>
            <person name="Salamov A."/>
            <person name="Wisecaver J."/>
            <person name="Long T.M."/>
            <person name="Aerts A.L."/>
            <person name="Barry K."/>
            <person name="Choi C."/>
            <person name="Clum A."/>
            <person name="Coughlan A.Y."/>
            <person name="Deshpande S."/>
            <person name="Douglass A.P."/>
            <person name="Hanson S.J."/>
            <person name="Klenk H.-P."/>
            <person name="Labutti K."/>
            <person name="Lapidus A."/>
            <person name="Lindquist E."/>
            <person name="Lipzen A."/>
            <person name="Meier-Kolthoff J.P."/>
            <person name="Ohm R.A."/>
            <person name="Otillar R.P."/>
            <person name="Pangilinan J."/>
            <person name="Peng Y."/>
            <person name="Rokas A."/>
            <person name="Rosa C.A."/>
            <person name="Scheuner C."/>
            <person name="Sibirny A.A."/>
            <person name="Slot J.C."/>
            <person name="Stielow J.B."/>
            <person name="Sun H."/>
            <person name="Kurtzman C.P."/>
            <person name="Blackwell M."/>
            <person name="Grigoriev I.V."/>
            <person name="Jeffries T.W."/>
        </authorList>
    </citation>
    <scope>NUCLEOTIDE SEQUENCE [LARGE SCALE GENOMIC DNA]</scope>
    <source>
        <strain evidence="5">NRRL YB-2248</strain>
    </source>
</reference>
<dbReference type="GO" id="GO:0006606">
    <property type="term" value="P:protein import into nucleus"/>
    <property type="evidence" value="ECO:0007669"/>
    <property type="project" value="TreeGrafter"/>
</dbReference>
<dbReference type="GO" id="GO:0061608">
    <property type="term" value="F:nuclear import signal receptor activity"/>
    <property type="evidence" value="ECO:0007669"/>
    <property type="project" value="TreeGrafter"/>
</dbReference>
<keyword evidence="5" id="KW-1185">Reference proteome</keyword>